<proteinExistence type="predicted"/>
<keyword evidence="1" id="KW-0732">Signal</keyword>
<dbReference type="EMBL" id="QLMJ01000020">
    <property type="protein sequence ID" value="RAK28325.1"/>
    <property type="molecule type" value="Genomic_DNA"/>
</dbReference>
<accession>A0A327Z1L6</accession>
<organism evidence="2 3">
    <name type="scientific">Actinoplanes lutulentus</name>
    <dbReference type="NCBI Taxonomy" id="1287878"/>
    <lineage>
        <taxon>Bacteria</taxon>
        <taxon>Bacillati</taxon>
        <taxon>Actinomycetota</taxon>
        <taxon>Actinomycetes</taxon>
        <taxon>Micromonosporales</taxon>
        <taxon>Micromonosporaceae</taxon>
        <taxon>Actinoplanes</taxon>
    </lineage>
</organism>
<sequence length="181" mass="19248">MLTRSVIVGLITTVTLLASGCSAEQPTELPTKLPSSAVPAAPILEPGAAAKEEAVSAYRGMWDSFVEAAKTSDPEAPELREYATGDALKLITGALLTNREEDRVILGELKIDPKVKAMTPADAPKEINILDCVNDEKWLLHKKSGGLVDDVPGSASRTTAKVIRTDDGWRVSGFTIEDASC</sequence>
<protein>
    <recommendedName>
        <fullName evidence="4">Secreted protein/lipoprotein</fullName>
    </recommendedName>
</protein>
<keyword evidence="3" id="KW-1185">Reference proteome</keyword>
<dbReference type="PROSITE" id="PS51257">
    <property type="entry name" value="PROKAR_LIPOPROTEIN"/>
    <property type="match status" value="1"/>
</dbReference>
<evidence type="ECO:0008006" key="4">
    <source>
        <dbReference type="Google" id="ProtNLM"/>
    </source>
</evidence>
<dbReference type="Proteomes" id="UP000249341">
    <property type="component" value="Unassembled WGS sequence"/>
</dbReference>
<reference evidence="2 3" key="1">
    <citation type="submission" date="2018-06" db="EMBL/GenBank/DDBJ databases">
        <title>Genomic Encyclopedia of Type Strains, Phase III (KMG-III): the genomes of soil and plant-associated and newly described type strains.</title>
        <authorList>
            <person name="Whitman W."/>
        </authorList>
    </citation>
    <scope>NUCLEOTIDE SEQUENCE [LARGE SCALE GENOMIC DNA]</scope>
    <source>
        <strain evidence="2 3">CGMCC 4.7090</strain>
    </source>
</reference>
<feature type="signal peptide" evidence="1">
    <location>
        <begin position="1"/>
        <end position="23"/>
    </location>
</feature>
<dbReference type="AlphaFoldDB" id="A0A327Z1L6"/>
<evidence type="ECO:0000256" key="1">
    <source>
        <dbReference type="SAM" id="SignalP"/>
    </source>
</evidence>
<comment type="caution">
    <text evidence="2">The sequence shown here is derived from an EMBL/GenBank/DDBJ whole genome shotgun (WGS) entry which is preliminary data.</text>
</comment>
<dbReference type="RefSeq" id="WP_245972997.1">
    <property type="nucleotide sequence ID" value="NZ_JACHWI010000002.1"/>
</dbReference>
<evidence type="ECO:0000313" key="3">
    <source>
        <dbReference type="Proteomes" id="UP000249341"/>
    </source>
</evidence>
<gene>
    <name evidence="2" type="ORF">B0I29_12093</name>
</gene>
<name>A0A327Z1L6_9ACTN</name>
<evidence type="ECO:0000313" key="2">
    <source>
        <dbReference type="EMBL" id="RAK28325.1"/>
    </source>
</evidence>
<feature type="chain" id="PRO_5016441813" description="Secreted protein/lipoprotein" evidence="1">
    <location>
        <begin position="24"/>
        <end position="181"/>
    </location>
</feature>